<protein>
    <submittedName>
        <fullName evidence="2">Phosphotransferase family protein</fullName>
    </submittedName>
</protein>
<comment type="caution">
    <text evidence="2">The sequence shown here is derived from an EMBL/GenBank/DDBJ whole genome shotgun (WGS) entry which is preliminary data.</text>
</comment>
<dbReference type="PANTHER" id="PTHR47829">
    <property type="entry name" value="HYDROLASE, PUTATIVE (AFU_ORTHOLOGUE AFUA_1G12880)-RELATED"/>
    <property type="match status" value="1"/>
</dbReference>
<keyword evidence="2" id="KW-0808">Transferase</keyword>
<name>A0A2G1QKB0_9HYPH</name>
<dbReference type="InterPro" id="IPR002575">
    <property type="entry name" value="Aminoglycoside_PTrfase"/>
</dbReference>
<dbReference type="GO" id="GO:0016740">
    <property type="term" value="F:transferase activity"/>
    <property type="evidence" value="ECO:0007669"/>
    <property type="project" value="UniProtKB-KW"/>
</dbReference>
<dbReference type="InterPro" id="IPR052898">
    <property type="entry name" value="ACAD10-like"/>
</dbReference>
<dbReference type="EMBL" id="PDVP01000011">
    <property type="protein sequence ID" value="PHP65909.1"/>
    <property type="molecule type" value="Genomic_DNA"/>
</dbReference>
<dbReference type="Gene3D" id="3.90.1200.10">
    <property type="match status" value="1"/>
</dbReference>
<proteinExistence type="predicted"/>
<dbReference type="InterPro" id="IPR011009">
    <property type="entry name" value="Kinase-like_dom_sf"/>
</dbReference>
<dbReference type="Proteomes" id="UP000221168">
    <property type="component" value="Unassembled WGS sequence"/>
</dbReference>
<reference evidence="2 3" key="1">
    <citation type="submission" date="2017-10" db="EMBL/GenBank/DDBJ databases">
        <title>Sedimentibacterium mangrovi gen. nov., sp. nov., a novel member of family Phyllobacteriacea isolated from mangrove sediment.</title>
        <authorList>
            <person name="Liao H."/>
            <person name="Tian Y."/>
        </authorList>
    </citation>
    <scope>NUCLEOTIDE SEQUENCE [LARGE SCALE GENOMIC DNA]</scope>
    <source>
        <strain evidence="2 3">X9-2-2</strain>
    </source>
</reference>
<keyword evidence="3" id="KW-1185">Reference proteome</keyword>
<evidence type="ECO:0000313" key="2">
    <source>
        <dbReference type="EMBL" id="PHP65909.1"/>
    </source>
</evidence>
<dbReference type="CDD" id="cd05154">
    <property type="entry name" value="ACAD10_11_N-like"/>
    <property type="match status" value="1"/>
</dbReference>
<evidence type="ECO:0000259" key="1">
    <source>
        <dbReference type="Pfam" id="PF01636"/>
    </source>
</evidence>
<dbReference type="PANTHER" id="PTHR47829:SF1">
    <property type="entry name" value="HAD FAMILY PHOSPHATASE"/>
    <property type="match status" value="1"/>
</dbReference>
<dbReference type="SUPFAM" id="SSF56112">
    <property type="entry name" value="Protein kinase-like (PK-like)"/>
    <property type="match status" value="1"/>
</dbReference>
<dbReference type="Gene3D" id="3.30.200.20">
    <property type="entry name" value="Phosphorylase Kinase, domain 1"/>
    <property type="match status" value="1"/>
</dbReference>
<gene>
    <name evidence="2" type="ORF">CSC94_16445</name>
</gene>
<dbReference type="AlphaFoldDB" id="A0A2G1QKB0"/>
<organism evidence="2 3">
    <name type="scientific">Zhengella mangrovi</name>
    <dbReference type="NCBI Taxonomy" id="1982044"/>
    <lineage>
        <taxon>Bacteria</taxon>
        <taxon>Pseudomonadati</taxon>
        <taxon>Pseudomonadota</taxon>
        <taxon>Alphaproteobacteria</taxon>
        <taxon>Hyphomicrobiales</taxon>
        <taxon>Notoacmeibacteraceae</taxon>
        <taxon>Zhengella</taxon>
    </lineage>
</organism>
<evidence type="ECO:0000313" key="3">
    <source>
        <dbReference type="Proteomes" id="UP000221168"/>
    </source>
</evidence>
<feature type="domain" description="Aminoglycoside phosphotransferase" evidence="1">
    <location>
        <begin position="67"/>
        <end position="292"/>
    </location>
</feature>
<dbReference type="OrthoDB" id="3806873at2"/>
<dbReference type="InterPro" id="IPR041726">
    <property type="entry name" value="ACAD10_11_N"/>
</dbReference>
<dbReference type="Pfam" id="PF01636">
    <property type="entry name" value="APH"/>
    <property type="match status" value="1"/>
</dbReference>
<accession>A0A2G1QKB0</accession>
<sequence length="377" mass="41361">MKHSFHIYCASAHYARQAECGWSLCAPGFRGRTDGDMGQVTTGGIDAAALSAYLSGILPGCHGLARLERIGGGYSNPTFFASFDGGADLVLRKQPPGPLLPSAHAIDREYRVIRALSGTGVPVPEALHYCGDASVIGTPFYIMERLEGRVFHDNALPDLTSAERGAIFDSMNATLAALHSIDPGAIGLDDYGRHEGFIDRQIARWRRQYEKGMTRRLEEFETLGEWLSVHRPADTGEVRIVHGDYRLGNLMIHPVEPRVIAVLDWELSTLGHPLSDLGYNLMTWIMDRSEHEGLGGHDLVALGIPAMRDYARAYMGRRGIEGDLDPFFIALAFFRLSAIFEGIVSRAVSAGRPQAEIEDVKRYGPVFARHGLMIAGV</sequence>